<dbReference type="SUPFAM" id="SSF56112">
    <property type="entry name" value="Protein kinase-like (PK-like)"/>
    <property type="match status" value="1"/>
</dbReference>
<evidence type="ECO:0000256" key="24">
    <source>
        <dbReference type="PROSITE-ProRule" id="PRU10141"/>
    </source>
</evidence>
<evidence type="ECO:0000256" key="9">
    <source>
        <dbReference type="ARBA" id="ARBA00022614"/>
    </source>
</evidence>
<feature type="transmembrane region" description="Helical" evidence="25">
    <location>
        <begin position="464"/>
        <end position="486"/>
    </location>
</feature>
<evidence type="ECO:0000256" key="14">
    <source>
        <dbReference type="ARBA" id="ARBA00022737"/>
    </source>
</evidence>
<evidence type="ECO:0000256" key="1">
    <source>
        <dbReference type="ARBA" id="ARBA00004251"/>
    </source>
</evidence>
<dbReference type="CDD" id="cd14066">
    <property type="entry name" value="STKc_IRAK"/>
    <property type="match status" value="1"/>
</dbReference>
<evidence type="ECO:0000256" key="21">
    <source>
        <dbReference type="ARBA" id="ARBA00023180"/>
    </source>
</evidence>
<dbReference type="SUPFAM" id="SSF52058">
    <property type="entry name" value="L domain-like"/>
    <property type="match status" value="1"/>
</dbReference>
<keyword evidence="15 24" id="KW-0547">Nucleotide-binding</keyword>
<dbReference type="InterPro" id="IPR001611">
    <property type="entry name" value="Leu-rich_rpt"/>
</dbReference>
<keyword evidence="14" id="KW-0677">Repeat</keyword>
<dbReference type="PANTHER" id="PTHR48006:SF81">
    <property type="entry name" value="PROTEIN KINASE DOMAIN-CONTAINING PROTEIN"/>
    <property type="match status" value="1"/>
</dbReference>
<keyword evidence="8" id="KW-0597">Phosphoprotein</keyword>
<dbReference type="FunFam" id="2.60.120.430:FF:000004">
    <property type="entry name" value="Putative leucine-rich repeat receptor-like serine/threonine-protein kinase"/>
    <property type="match status" value="1"/>
</dbReference>
<dbReference type="InterPro" id="IPR021720">
    <property type="entry name" value="Malectin_dom"/>
</dbReference>
<evidence type="ECO:0000313" key="29">
    <source>
        <dbReference type="Proteomes" id="UP000322667"/>
    </source>
</evidence>
<dbReference type="PROSITE" id="PS00107">
    <property type="entry name" value="PROTEIN_KINASE_ATP"/>
    <property type="match status" value="1"/>
</dbReference>
<dbReference type="InterPro" id="IPR008271">
    <property type="entry name" value="Ser/Thr_kinase_AS"/>
</dbReference>
<organism evidence="28 29">
    <name type="scientific">Gossypium tomentosum</name>
    <name type="common">Hawaiian cotton</name>
    <name type="synonym">Gossypium sandvicense</name>
    <dbReference type="NCBI Taxonomy" id="34277"/>
    <lineage>
        <taxon>Eukaryota</taxon>
        <taxon>Viridiplantae</taxon>
        <taxon>Streptophyta</taxon>
        <taxon>Embryophyta</taxon>
        <taxon>Tracheophyta</taxon>
        <taxon>Spermatophyta</taxon>
        <taxon>Magnoliopsida</taxon>
        <taxon>eudicotyledons</taxon>
        <taxon>Gunneridae</taxon>
        <taxon>Pentapetalae</taxon>
        <taxon>rosids</taxon>
        <taxon>malvids</taxon>
        <taxon>Malvales</taxon>
        <taxon>Malvaceae</taxon>
        <taxon>Malvoideae</taxon>
        <taxon>Gossypium</taxon>
    </lineage>
</organism>
<keyword evidence="11 25" id="KW-0812">Transmembrane</keyword>
<dbReference type="GO" id="GO:0030246">
    <property type="term" value="F:carbohydrate binding"/>
    <property type="evidence" value="ECO:0007669"/>
    <property type="project" value="UniProtKB-KW"/>
</dbReference>
<keyword evidence="12 26" id="KW-0732">Signal</keyword>
<evidence type="ECO:0000256" key="22">
    <source>
        <dbReference type="ARBA" id="ARBA00047899"/>
    </source>
</evidence>
<evidence type="ECO:0000259" key="27">
    <source>
        <dbReference type="PROSITE" id="PS50011"/>
    </source>
</evidence>
<keyword evidence="9" id="KW-0433">Leucine-rich repeat</keyword>
<evidence type="ECO:0000256" key="17">
    <source>
        <dbReference type="ARBA" id="ARBA00022840"/>
    </source>
</evidence>
<evidence type="ECO:0000256" key="25">
    <source>
        <dbReference type="SAM" id="Phobius"/>
    </source>
</evidence>
<evidence type="ECO:0000256" key="7">
    <source>
        <dbReference type="ARBA" id="ARBA00022527"/>
    </source>
</evidence>
<keyword evidence="19 25" id="KW-0472">Membrane</keyword>
<gene>
    <name evidence="28" type="ORF">ES332_D11G356100v1</name>
</gene>
<dbReference type="AlphaFoldDB" id="A0A5D2IXS3"/>
<evidence type="ECO:0000256" key="8">
    <source>
        <dbReference type="ARBA" id="ARBA00022553"/>
    </source>
</evidence>
<evidence type="ECO:0000256" key="10">
    <source>
        <dbReference type="ARBA" id="ARBA00022679"/>
    </source>
</evidence>
<dbReference type="Proteomes" id="UP000322667">
    <property type="component" value="Chromosome D11"/>
</dbReference>
<dbReference type="InterPro" id="IPR011009">
    <property type="entry name" value="Kinase-like_dom_sf"/>
</dbReference>
<dbReference type="FunFam" id="3.30.200.20:FF:000039">
    <property type="entry name" value="receptor-like protein kinase FERONIA"/>
    <property type="match status" value="1"/>
</dbReference>
<dbReference type="Gene3D" id="2.60.120.430">
    <property type="entry name" value="Galactose-binding lectin"/>
    <property type="match status" value="1"/>
</dbReference>
<dbReference type="GO" id="GO:0004674">
    <property type="term" value="F:protein serine/threonine kinase activity"/>
    <property type="evidence" value="ECO:0007669"/>
    <property type="project" value="UniProtKB-KW"/>
</dbReference>
<reference evidence="28 29" key="1">
    <citation type="submission" date="2019-07" db="EMBL/GenBank/DDBJ databases">
        <title>WGS assembly of Gossypium tomentosum.</title>
        <authorList>
            <person name="Chen Z.J."/>
            <person name="Sreedasyam A."/>
            <person name="Ando A."/>
            <person name="Song Q."/>
            <person name="De L."/>
            <person name="Hulse-Kemp A."/>
            <person name="Ding M."/>
            <person name="Ye W."/>
            <person name="Kirkbride R."/>
            <person name="Jenkins J."/>
            <person name="Plott C."/>
            <person name="Lovell J."/>
            <person name="Lin Y.-M."/>
            <person name="Vaughn R."/>
            <person name="Liu B."/>
            <person name="Li W."/>
            <person name="Simpson S."/>
            <person name="Scheffler B."/>
            <person name="Saski C."/>
            <person name="Grover C."/>
            <person name="Hu G."/>
            <person name="Conover J."/>
            <person name="Carlson J."/>
            <person name="Shu S."/>
            <person name="Boston L."/>
            <person name="Williams M."/>
            <person name="Peterson D."/>
            <person name="Mcgee K."/>
            <person name="Jones D."/>
            <person name="Wendel J."/>
            <person name="Stelly D."/>
            <person name="Grimwood J."/>
            <person name="Schmutz J."/>
        </authorList>
    </citation>
    <scope>NUCLEOTIDE SEQUENCE [LARGE SCALE GENOMIC DNA]</scope>
    <source>
        <strain evidence="28">7179.01</strain>
    </source>
</reference>
<feature type="binding site" evidence="24">
    <location>
        <position position="554"/>
    </location>
    <ligand>
        <name>ATP</name>
        <dbReference type="ChEBI" id="CHEBI:30616"/>
    </ligand>
</feature>
<keyword evidence="20" id="KW-0675">Receptor</keyword>
<evidence type="ECO:0000256" key="26">
    <source>
        <dbReference type="SAM" id="SignalP"/>
    </source>
</evidence>
<comment type="subcellular location">
    <subcellularLocation>
        <location evidence="1">Cell membrane</location>
        <topology evidence="1">Single-pass type I membrane protein</topology>
    </subcellularLocation>
</comment>
<comment type="catalytic activity">
    <reaction evidence="23">
        <text>L-seryl-[protein] + ATP = O-phospho-L-seryl-[protein] + ADP + H(+)</text>
        <dbReference type="Rhea" id="RHEA:17989"/>
        <dbReference type="Rhea" id="RHEA-COMP:9863"/>
        <dbReference type="Rhea" id="RHEA-COMP:11604"/>
        <dbReference type="ChEBI" id="CHEBI:15378"/>
        <dbReference type="ChEBI" id="CHEBI:29999"/>
        <dbReference type="ChEBI" id="CHEBI:30616"/>
        <dbReference type="ChEBI" id="CHEBI:83421"/>
        <dbReference type="ChEBI" id="CHEBI:456216"/>
        <dbReference type="EC" id="2.7.11.1"/>
    </reaction>
</comment>
<keyword evidence="21" id="KW-0325">Glycoprotein</keyword>
<evidence type="ECO:0000256" key="19">
    <source>
        <dbReference type="ARBA" id="ARBA00023136"/>
    </source>
</evidence>
<protein>
    <recommendedName>
        <fullName evidence="5">non-specific serine/threonine protein kinase</fullName>
        <ecNumber evidence="5">2.7.11.1</ecNumber>
    </recommendedName>
</protein>
<dbReference type="GO" id="GO:0005524">
    <property type="term" value="F:ATP binding"/>
    <property type="evidence" value="ECO:0007669"/>
    <property type="project" value="UniProtKB-UniRule"/>
</dbReference>
<evidence type="ECO:0000256" key="16">
    <source>
        <dbReference type="ARBA" id="ARBA00022777"/>
    </source>
</evidence>
<dbReference type="FunFam" id="1.10.510.10:FF:000240">
    <property type="entry name" value="Lectin-domain containing receptor kinase A4.3"/>
    <property type="match status" value="1"/>
</dbReference>
<keyword evidence="13" id="KW-0430">Lectin</keyword>
<dbReference type="PANTHER" id="PTHR48006">
    <property type="entry name" value="LEUCINE-RICH REPEAT-CONTAINING PROTEIN DDB_G0281931-RELATED"/>
    <property type="match status" value="1"/>
</dbReference>
<dbReference type="Pfam" id="PF11721">
    <property type="entry name" value="Malectin"/>
    <property type="match status" value="1"/>
</dbReference>
<dbReference type="EMBL" id="CM017633">
    <property type="protein sequence ID" value="TYH46693.1"/>
    <property type="molecule type" value="Genomic_DNA"/>
</dbReference>
<evidence type="ECO:0000256" key="4">
    <source>
        <dbReference type="ARBA" id="ARBA00010217"/>
    </source>
</evidence>
<keyword evidence="18 25" id="KW-1133">Transmembrane helix</keyword>
<evidence type="ECO:0000313" key="28">
    <source>
        <dbReference type="EMBL" id="TYH46693.1"/>
    </source>
</evidence>
<dbReference type="InterPro" id="IPR051824">
    <property type="entry name" value="LRR_Rcpt-Like_S/T_Kinase"/>
</dbReference>
<keyword evidence="29" id="KW-1185">Reference proteome</keyword>
<feature type="signal peptide" evidence="26">
    <location>
        <begin position="1"/>
        <end position="23"/>
    </location>
</feature>
<keyword evidence="6" id="KW-1003">Cell membrane</keyword>
<evidence type="ECO:0000256" key="13">
    <source>
        <dbReference type="ARBA" id="ARBA00022734"/>
    </source>
</evidence>
<evidence type="ECO:0000256" key="18">
    <source>
        <dbReference type="ARBA" id="ARBA00022989"/>
    </source>
</evidence>
<keyword evidence="7" id="KW-0723">Serine/threonine-protein kinase</keyword>
<dbReference type="PROSITE" id="PS00108">
    <property type="entry name" value="PROTEIN_KINASE_ST"/>
    <property type="match status" value="1"/>
</dbReference>
<evidence type="ECO:0000256" key="23">
    <source>
        <dbReference type="ARBA" id="ARBA00048679"/>
    </source>
</evidence>
<dbReference type="Gene3D" id="3.80.10.10">
    <property type="entry name" value="Ribonuclease Inhibitor"/>
    <property type="match status" value="1"/>
</dbReference>
<evidence type="ECO:0000256" key="5">
    <source>
        <dbReference type="ARBA" id="ARBA00012513"/>
    </source>
</evidence>
<dbReference type="PROSITE" id="PS50011">
    <property type="entry name" value="PROTEIN_KINASE_DOM"/>
    <property type="match status" value="1"/>
</dbReference>
<name>A0A5D2IXS3_GOSTO</name>
<evidence type="ECO:0000256" key="2">
    <source>
        <dbReference type="ARBA" id="ARBA00008536"/>
    </source>
</evidence>
<feature type="chain" id="PRO_5023071138" description="non-specific serine/threonine protein kinase" evidence="26">
    <location>
        <begin position="24"/>
        <end position="836"/>
    </location>
</feature>
<comment type="similarity">
    <text evidence="3">Belongs to the RLP family.</text>
</comment>
<keyword evidence="10" id="KW-0808">Transferase</keyword>
<dbReference type="GO" id="GO:0005886">
    <property type="term" value="C:plasma membrane"/>
    <property type="evidence" value="ECO:0007669"/>
    <property type="project" value="UniProtKB-SubCell"/>
</dbReference>
<dbReference type="Gene3D" id="1.10.510.10">
    <property type="entry name" value="Transferase(Phosphotransferase) domain 1"/>
    <property type="match status" value="1"/>
</dbReference>
<comment type="similarity">
    <text evidence="2">In the N-terminal section; belongs to the leguminous lectin family.</text>
</comment>
<dbReference type="InterPro" id="IPR000719">
    <property type="entry name" value="Prot_kinase_dom"/>
</dbReference>
<evidence type="ECO:0000256" key="6">
    <source>
        <dbReference type="ARBA" id="ARBA00022475"/>
    </source>
</evidence>
<dbReference type="FunFam" id="3.80.10.10:FF:000041">
    <property type="entry name" value="LRR receptor-like serine/threonine-protein kinase ERECTA"/>
    <property type="match status" value="1"/>
</dbReference>
<proteinExistence type="inferred from homology"/>
<sequence>MFIHRLLFASIFIVCCLTTLTNGASLPNGEVEALRSIGNTLGKTDWNFNINPCDQGDTWLNQSTRYYANNVTCDCSFNNNTTCHVTHILLKSQNLSGTLPLNLTSLPFLQEIILDNNGLSGTLPAALGSLSKIERLMLRSCNLIGEIPISFGTFTSIKILDLSFNRLSGKIPDDLSNLHDFDYMFLNGNNFNGSVPQWILETREKVDLSYNNFTNTGVSDCRQNSVNLFSSIARVNNTQITCPSEPLHFVHINCGGRKITVNGITYEADFGQAGPSTFYGSITNWAFSSTGTFLSDDRPDDVLDLESRQLSSNGGNELYTDARVSPSSLTYYAFCLANATYNVSLHFAEIQFTNGETYSSLGRRMFDIYIQGERVKQDFNIEEAAGGAGLSRVERFNANVTDGTLEIHFRWAGKGTTSLPERSIYGPLISGISIFNPVFKPGYKPPSKSGSGPLPKKVDRISTAAMAGIVAGATFATFLIVGIFWWNCCYKLDDEISDVLFGDEFQNGMELRKFSLVQIAKMTNNFKGEKLGEGGFGVVYKGYLRDLDTYVAVKRISKASKQGIKEYASEVKIISRSRHKNLVKLIGQCHEKGELILVYEFMANGSLDSHLFKGKTLLTWEVRFKIVQDLASALFYLHEEGDHCVLHRDIKASNIMLDSSFNAKLGDFGLARLVDHAKASQTTYLAGTMGYLAPECVSSGKASKESDVYSFGVVALEIACGRRSIEPKYEESQASLVAWVWSAYGSQRLPDVADPELCMNFDAKQMECLLMVGLWCVHPDQHLRPSIRQTIQVFNFEAPFPKLPGRRPNPTYDAQITSEIEASEPCFSSMSITVPR</sequence>
<keyword evidence="17 24" id="KW-0067">ATP-binding</keyword>
<comment type="catalytic activity">
    <reaction evidence="22">
        <text>L-threonyl-[protein] + ATP = O-phospho-L-threonyl-[protein] + ADP + H(+)</text>
        <dbReference type="Rhea" id="RHEA:46608"/>
        <dbReference type="Rhea" id="RHEA-COMP:11060"/>
        <dbReference type="Rhea" id="RHEA-COMP:11605"/>
        <dbReference type="ChEBI" id="CHEBI:15378"/>
        <dbReference type="ChEBI" id="CHEBI:30013"/>
        <dbReference type="ChEBI" id="CHEBI:30616"/>
        <dbReference type="ChEBI" id="CHEBI:61977"/>
        <dbReference type="ChEBI" id="CHEBI:456216"/>
        <dbReference type="EC" id="2.7.11.1"/>
    </reaction>
</comment>
<evidence type="ECO:0000256" key="11">
    <source>
        <dbReference type="ARBA" id="ARBA00022692"/>
    </source>
</evidence>
<dbReference type="Pfam" id="PF00560">
    <property type="entry name" value="LRR_1"/>
    <property type="match status" value="2"/>
</dbReference>
<accession>A0A5D2IXS3</accession>
<evidence type="ECO:0000256" key="20">
    <source>
        <dbReference type="ARBA" id="ARBA00023170"/>
    </source>
</evidence>
<dbReference type="Gene3D" id="3.30.200.20">
    <property type="entry name" value="Phosphorylase Kinase, domain 1"/>
    <property type="match status" value="1"/>
</dbReference>
<comment type="similarity">
    <text evidence="4">In the C-terminal section; belongs to the protein kinase superfamily. Ser/Thr protein kinase family.</text>
</comment>
<dbReference type="SMART" id="SM00220">
    <property type="entry name" value="S_TKc"/>
    <property type="match status" value="1"/>
</dbReference>
<keyword evidence="16" id="KW-0418">Kinase</keyword>
<evidence type="ECO:0000256" key="3">
    <source>
        <dbReference type="ARBA" id="ARBA00009592"/>
    </source>
</evidence>
<dbReference type="InterPro" id="IPR032675">
    <property type="entry name" value="LRR_dom_sf"/>
</dbReference>
<evidence type="ECO:0000256" key="12">
    <source>
        <dbReference type="ARBA" id="ARBA00022729"/>
    </source>
</evidence>
<dbReference type="GO" id="GO:0002229">
    <property type="term" value="P:defense response to oomycetes"/>
    <property type="evidence" value="ECO:0007669"/>
    <property type="project" value="UniProtKB-ARBA"/>
</dbReference>
<dbReference type="EC" id="2.7.11.1" evidence="5"/>
<dbReference type="Pfam" id="PF00069">
    <property type="entry name" value="Pkinase"/>
    <property type="match status" value="1"/>
</dbReference>
<evidence type="ECO:0000256" key="15">
    <source>
        <dbReference type="ARBA" id="ARBA00022741"/>
    </source>
</evidence>
<feature type="domain" description="Protein kinase" evidence="27">
    <location>
        <begin position="525"/>
        <end position="801"/>
    </location>
</feature>
<dbReference type="InterPro" id="IPR017441">
    <property type="entry name" value="Protein_kinase_ATP_BS"/>
</dbReference>